<protein>
    <submittedName>
        <fullName evidence="2">Uncharacterized protein</fullName>
    </submittedName>
</protein>
<dbReference type="AlphaFoldDB" id="A0A0B2AGZ8"/>
<gene>
    <name evidence="2" type="ORF">LK10_17895</name>
</gene>
<evidence type="ECO:0000313" key="3">
    <source>
        <dbReference type="Proteomes" id="UP000030982"/>
    </source>
</evidence>
<feature type="compositionally biased region" description="Basic and acidic residues" evidence="1">
    <location>
        <begin position="429"/>
        <end position="438"/>
    </location>
</feature>
<reference evidence="2 3" key="1">
    <citation type="submission" date="2014-09" db="EMBL/GenBank/DDBJ databases">
        <title>Genome sequence of Sinomonas sp. MUSC 117.</title>
        <authorList>
            <person name="Lee L.-H."/>
        </authorList>
    </citation>
    <scope>NUCLEOTIDE SEQUENCE [LARGE SCALE GENOMIC DNA]</scope>
    <source>
        <strain evidence="2 3">MUSC 117</strain>
    </source>
</reference>
<evidence type="ECO:0000256" key="1">
    <source>
        <dbReference type="SAM" id="MobiDB-lite"/>
    </source>
</evidence>
<dbReference type="Proteomes" id="UP000030982">
    <property type="component" value="Unassembled WGS sequence"/>
</dbReference>
<comment type="caution">
    <text evidence="2">The sequence shown here is derived from an EMBL/GenBank/DDBJ whole genome shotgun (WGS) entry which is preliminary data.</text>
</comment>
<dbReference type="STRING" id="1338436.LK10_17895"/>
<dbReference type="EMBL" id="JTDL01000145">
    <property type="protein sequence ID" value="KHL01087.1"/>
    <property type="molecule type" value="Genomic_DNA"/>
</dbReference>
<evidence type="ECO:0000313" key="2">
    <source>
        <dbReference type="EMBL" id="KHL01087.1"/>
    </source>
</evidence>
<name>A0A0B2AGZ8_9MICC</name>
<accession>A0A0B2AGZ8</accession>
<keyword evidence="3" id="KW-1185">Reference proteome</keyword>
<proteinExistence type="predicted"/>
<organism evidence="2 3">
    <name type="scientific">Sinomonas humi</name>
    <dbReference type="NCBI Taxonomy" id="1338436"/>
    <lineage>
        <taxon>Bacteria</taxon>
        <taxon>Bacillati</taxon>
        <taxon>Actinomycetota</taxon>
        <taxon>Actinomycetes</taxon>
        <taxon>Micrococcales</taxon>
        <taxon>Micrococcaceae</taxon>
        <taxon>Sinomonas</taxon>
    </lineage>
</organism>
<sequence length="438" mass="44270">MSDVEGITLEAELVDEEAARDIAHAVSGRRSVARKYVMRVRRGHPDATPAEVIKILERHYGAAISAAGAVISASVIAADVAIGMIPGVGAAAAGVKSAGRQAAKKAGKEAAKKAVKVAAKGVALGAAKTGAQRIAGLLPAGDQQLQFEITAIFGLAIADIHGMDLDQDQAHALVYGLTNERVSQQQIATMATDLASVSSAGAVGVGQSIVTGRADWSHWANTLADTLPGGAAQSLVRTIQTGQLDTVRENLSGKQQTAIEYGVGALAGGVARFVFGREVIESARAAFADAPEVFPPHLAVPLKEKPGADDTEAELNPALAALEDAAKATGNWIADTASTVSGGVATGALAVGTGVTSAADTVTRPFRRVDIDGDGVPDEPQALTKVKGVGGAIAGAADAVGGSVVGLFKSKKRGKNGEPAASDIDDAAELQHGDPKTV</sequence>
<feature type="region of interest" description="Disordered" evidence="1">
    <location>
        <begin position="411"/>
        <end position="438"/>
    </location>
</feature>